<comment type="caution">
    <text evidence="2">The sequence shown here is derived from an EMBL/GenBank/DDBJ whole genome shotgun (WGS) entry which is preliminary data.</text>
</comment>
<proteinExistence type="predicted"/>
<evidence type="ECO:0000313" key="2">
    <source>
        <dbReference type="EMBL" id="KAG0653487.1"/>
    </source>
</evidence>
<sequence>MGEHDPRHELGALRLDRDIRSILSHLISQAPYASGSLRESFSRLQQIATLLTLDSIEEADEVLSASGNRLTASEVKAIWALRT</sequence>
<protein>
    <recommendedName>
        <fullName evidence="1">Conserved oligomeric Golgi complex subunit 4 C-terminal domain-containing protein</fullName>
    </recommendedName>
</protein>
<dbReference type="Proteomes" id="UP000777482">
    <property type="component" value="Unassembled WGS sequence"/>
</dbReference>
<accession>A0A9P7B1M7</accession>
<keyword evidence="3" id="KW-1185">Reference proteome</keyword>
<dbReference type="InterPro" id="IPR048682">
    <property type="entry name" value="COG4"/>
</dbReference>
<evidence type="ECO:0000313" key="3">
    <source>
        <dbReference type="Proteomes" id="UP000777482"/>
    </source>
</evidence>
<dbReference type="Gene3D" id="1.20.58.1970">
    <property type="match status" value="1"/>
</dbReference>
<dbReference type="PANTHER" id="PTHR24016">
    <property type="entry name" value="CONSERVED OLIGOMERIC GOLGI COMPLEX SUBUNIT 4"/>
    <property type="match status" value="1"/>
</dbReference>
<dbReference type="PANTHER" id="PTHR24016:SF0">
    <property type="entry name" value="CONSERVED OLIGOMERIC GOLGI COMPLEX SUBUNIT 4"/>
    <property type="match status" value="1"/>
</dbReference>
<organism evidence="2 3">
    <name type="scientific">Rhodotorula mucilaginosa</name>
    <name type="common">Yeast</name>
    <name type="synonym">Rhodotorula rubra</name>
    <dbReference type="NCBI Taxonomy" id="5537"/>
    <lineage>
        <taxon>Eukaryota</taxon>
        <taxon>Fungi</taxon>
        <taxon>Dikarya</taxon>
        <taxon>Basidiomycota</taxon>
        <taxon>Pucciniomycotina</taxon>
        <taxon>Microbotryomycetes</taxon>
        <taxon>Sporidiobolales</taxon>
        <taxon>Sporidiobolaceae</taxon>
        <taxon>Rhodotorula</taxon>
    </lineage>
</organism>
<dbReference type="OrthoDB" id="47059at2759"/>
<evidence type="ECO:0000259" key="1">
    <source>
        <dbReference type="Pfam" id="PF20662"/>
    </source>
</evidence>
<gene>
    <name evidence="2" type="ORF">C6P46_002514</name>
</gene>
<dbReference type="Pfam" id="PF20662">
    <property type="entry name" value="COG4_C"/>
    <property type="match status" value="1"/>
</dbReference>
<dbReference type="EMBL" id="PUHQ01000199">
    <property type="protein sequence ID" value="KAG0653487.1"/>
    <property type="molecule type" value="Genomic_DNA"/>
</dbReference>
<name>A0A9P7B1M7_RHOMI</name>
<reference evidence="2 3" key="1">
    <citation type="submission" date="2020-11" db="EMBL/GenBank/DDBJ databases">
        <title>Kefir isolates.</title>
        <authorList>
            <person name="Marcisauskas S."/>
            <person name="Kim Y."/>
            <person name="Blasche S."/>
        </authorList>
    </citation>
    <scope>NUCLEOTIDE SEQUENCE [LARGE SCALE GENOMIC DNA]</scope>
    <source>
        <strain evidence="2 3">KR</strain>
    </source>
</reference>
<dbReference type="InterPro" id="IPR048684">
    <property type="entry name" value="COG4_C"/>
</dbReference>
<feature type="domain" description="Conserved oligomeric Golgi complex subunit 4 C-terminal" evidence="1">
    <location>
        <begin position="9"/>
        <end position="76"/>
    </location>
</feature>
<dbReference type="AlphaFoldDB" id="A0A9P7B1M7"/>